<keyword evidence="5" id="KW-0287">Flowering</keyword>
<dbReference type="InterPro" id="IPR009057">
    <property type="entry name" value="Homeodomain-like_sf"/>
</dbReference>
<feature type="domain" description="Myb-like" evidence="13">
    <location>
        <begin position="162"/>
        <end position="212"/>
    </location>
</feature>
<accession>A0A1D1Y2S4</accession>
<evidence type="ECO:0000256" key="4">
    <source>
        <dbReference type="ARBA" id="ARBA00023015"/>
    </source>
</evidence>
<dbReference type="PROSITE" id="PS51294">
    <property type="entry name" value="HTH_MYB"/>
    <property type="match status" value="2"/>
</dbReference>
<evidence type="ECO:0000256" key="12">
    <source>
        <dbReference type="SAM" id="MobiDB-lite"/>
    </source>
</evidence>
<keyword evidence="9" id="KW-0539">Nucleus</keyword>
<keyword evidence="4" id="KW-0805">Transcription regulation</keyword>
<feature type="region of interest" description="Disordered" evidence="12">
    <location>
        <begin position="492"/>
        <end position="511"/>
    </location>
</feature>
<dbReference type="GO" id="GO:0030154">
    <property type="term" value="P:cell differentiation"/>
    <property type="evidence" value="ECO:0007669"/>
    <property type="project" value="UniProtKB-KW"/>
</dbReference>
<evidence type="ECO:0000256" key="7">
    <source>
        <dbReference type="ARBA" id="ARBA00023159"/>
    </source>
</evidence>
<evidence type="ECO:0000256" key="1">
    <source>
        <dbReference type="ARBA" id="ARBA00004123"/>
    </source>
</evidence>
<dbReference type="Gene3D" id="1.10.10.60">
    <property type="entry name" value="Homeodomain-like"/>
    <property type="match status" value="2"/>
</dbReference>
<keyword evidence="2" id="KW-0677">Repeat</keyword>
<dbReference type="PANTHER" id="PTHR47995:SF18">
    <property type="entry name" value="TRANSCRIPTION FACTOR MYB65"/>
    <property type="match status" value="1"/>
</dbReference>
<dbReference type="GO" id="GO:0009908">
    <property type="term" value="P:flower development"/>
    <property type="evidence" value="ECO:0007669"/>
    <property type="project" value="UniProtKB-KW"/>
</dbReference>
<evidence type="ECO:0000256" key="10">
    <source>
        <dbReference type="ARBA" id="ARBA00071221"/>
    </source>
</evidence>
<evidence type="ECO:0000259" key="14">
    <source>
        <dbReference type="PROSITE" id="PS51294"/>
    </source>
</evidence>
<keyword evidence="8" id="KW-0804">Transcription</keyword>
<evidence type="ECO:0000256" key="11">
    <source>
        <dbReference type="ARBA" id="ARBA00078675"/>
    </source>
</evidence>
<evidence type="ECO:0000256" key="9">
    <source>
        <dbReference type="ARBA" id="ARBA00023242"/>
    </source>
</evidence>
<dbReference type="GO" id="GO:0003677">
    <property type="term" value="F:DNA binding"/>
    <property type="evidence" value="ECO:0007669"/>
    <property type="project" value="UniProtKB-KW"/>
</dbReference>
<dbReference type="GO" id="GO:0005634">
    <property type="term" value="C:nucleus"/>
    <property type="evidence" value="ECO:0007669"/>
    <property type="project" value="UniProtKB-SubCell"/>
</dbReference>
<dbReference type="PROSITE" id="PS50090">
    <property type="entry name" value="MYB_LIKE"/>
    <property type="match status" value="2"/>
</dbReference>
<dbReference type="GO" id="GO:0009555">
    <property type="term" value="P:pollen development"/>
    <property type="evidence" value="ECO:0007669"/>
    <property type="project" value="UniProtKB-ARBA"/>
</dbReference>
<feature type="compositionally biased region" description="Polar residues" evidence="12">
    <location>
        <begin position="492"/>
        <end position="506"/>
    </location>
</feature>
<evidence type="ECO:0000256" key="2">
    <source>
        <dbReference type="ARBA" id="ARBA00022737"/>
    </source>
</evidence>
<name>A0A1D1Y2S4_9ARAE</name>
<feature type="domain" description="HTH myb-type" evidence="14">
    <location>
        <begin position="109"/>
        <end position="161"/>
    </location>
</feature>
<organism evidence="15">
    <name type="scientific">Anthurium amnicola</name>
    <dbReference type="NCBI Taxonomy" id="1678845"/>
    <lineage>
        <taxon>Eukaryota</taxon>
        <taxon>Viridiplantae</taxon>
        <taxon>Streptophyta</taxon>
        <taxon>Embryophyta</taxon>
        <taxon>Tracheophyta</taxon>
        <taxon>Spermatophyta</taxon>
        <taxon>Magnoliopsida</taxon>
        <taxon>Liliopsida</taxon>
        <taxon>Araceae</taxon>
        <taxon>Pothoideae</taxon>
        <taxon>Potheae</taxon>
        <taxon>Anthurium</taxon>
    </lineage>
</organism>
<dbReference type="SMART" id="SM00717">
    <property type="entry name" value="SANT"/>
    <property type="match status" value="2"/>
</dbReference>
<dbReference type="SUPFAM" id="SSF46689">
    <property type="entry name" value="Homeodomain-like"/>
    <property type="match status" value="1"/>
</dbReference>
<dbReference type="EMBL" id="GDJX01019009">
    <property type="protein sequence ID" value="JAT48927.1"/>
    <property type="molecule type" value="Transcribed_RNA"/>
</dbReference>
<comment type="subcellular location">
    <subcellularLocation>
        <location evidence="1">Nucleus</location>
    </subcellularLocation>
</comment>
<feature type="domain" description="Myb-like" evidence="13">
    <location>
        <begin position="109"/>
        <end position="161"/>
    </location>
</feature>
<keyword evidence="7" id="KW-0010">Activator</keyword>
<dbReference type="InterPro" id="IPR017930">
    <property type="entry name" value="Myb_dom"/>
</dbReference>
<reference evidence="15" key="1">
    <citation type="submission" date="2015-07" db="EMBL/GenBank/DDBJ databases">
        <title>Transcriptome Assembly of Anthurium amnicola.</title>
        <authorList>
            <person name="Suzuki J."/>
        </authorList>
    </citation>
    <scope>NUCLEOTIDE SEQUENCE</scope>
</reference>
<evidence type="ECO:0000259" key="13">
    <source>
        <dbReference type="PROSITE" id="PS50090"/>
    </source>
</evidence>
<evidence type="ECO:0000256" key="6">
    <source>
        <dbReference type="ARBA" id="ARBA00023125"/>
    </source>
</evidence>
<dbReference type="AlphaFoldDB" id="A0A1D1Y2S4"/>
<evidence type="ECO:0000313" key="15">
    <source>
        <dbReference type="EMBL" id="JAT48927.1"/>
    </source>
</evidence>
<evidence type="ECO:0000256" key="8">
    <source>
        <dbReference type="ARBA" id="ARBA00023163"/>
    </source>
</evidence>
<sequence length="615" mass="67446">SLSLSLSLFLARSARPSPPRPLPTSYARGFLSELGFSEWLTNPARPASVPRPSPISSCRPQLLRFRLRSPEMSYISSESDNTSKVILKDQADSQFIDGSSCEGSFSGRDRRLKKGPWTSSEDAILVDYVKEHGEGNWNAVQKHTGLSRCGKSCRLRWINHLRPNLKKGAFTLDEEQLIIKLHAKMGNKWAKMATHLPGRTDNEIKNYWNTRIKRRQRAGLPPYPSDVCFESLNKNQTQHGSEFSAHDKLSNEILCASSDDIVDVVQGALSYTQSFPDISVFNLLDHGLGSQNYGFIFPTLDCETSSPSFYGNATCGLPALEQFSSPERIHRPFVMDFPYDPDPGSKTWAPVAGVVSGSHALSNDYFSTSQTLPVAVMLELPSLQYPETDLGSWLTCPPTPPEPVDAYVESPPTMSVQSDSTSPRNSGLLEALLHEAQAMGMGKNKSLERSSNSSTVVPSDLVQSSAFSYGFRDWRDYDDPVSPLGHSTASVFSAHTPPTSGSSLEESTGKGATGLIVKSEPVEHMLGLNNCGLEISPRFDFSRPDELVRSDRCYSESETQATFSDAIANLLNEGISGEFQHVPAEPSSVLTRGLSGINICPWSCMPSVCQMSELP</sequence>
<evidence type="ECO:0000256" key="3">
    <source>
        <dbReference type="ARBA" id="ARBA00022782"/>
    </source>
</evidence>
<keyword evidence="3" id="KW-0221">Differentiation</keyword>
<dbReference type="PANTHER" id="PTHR47995">
    <property type="entry name" value="TRANSCRIPTION FACTOR MYB33-RELATED"/>
    <property type="match status" value="1"/>
</dbReference>
<protein>
    <recommendedName>
        <fullName evidence="10">Transcription factor GAMYB</fullName>
    </recommendedName>
    <alternativeName>
        <fullName evidence="11">OsGAMyb</fullName>
    </alternativeName>
</protein>
<dbReference type="CDD" id="cd00167">
    <property type="entry name" value="SANT"/>
    <property type="match status" value="2"/>
</dbReference>
<proteinExistence type="predicted"/>
<dbReference type="FunFam" id="1.10.10.60:FF:000001">
    <property type="entry name" value="MYB-related transcription factor"/>
    <property type="match status" value="1"/>
</dbReference>
<dbReference type="InterPro" id="IPR001005">
    <property type="entry name" value="SANT/Myb"/>
</dbReference>
<feature type="non-terminal residue" evidence="15">
    <location>
        <position position="1"/>
    </location>
</feature>
<gene>
    <name evidence="15" type="primary">GAM1_29</name>
    <name evidence="15" type="ORF">g.96770</name>
</gene>
<dbReference type="FunFam" id="1.10.10.60:FF:000119">
    <property type="entry name" value="Transcription factor GAMYB"/>
    <property type="match status" value="1"/>
</dbReference>
<evidence type="ECO:0000256" key="5">
    <source>
        <dbReference type="ARBA" id="ARBA00023089"/>
    </source>
</evidence>
<keyword evidence="6" id="KW-0238">DNA-binding</keyword>
<dbReference type="Pfam" id="PF00249">
    <property type="entry name" value="Myb_DNA-binding"/>
    <property type="match status" value="2"/>
</dbReference>
<feature type="domain" description="HTH myb-type" evidence="14">
    <location>
        <begin position="162"/>
        <end position="216"/>
    </location>
</feature>